<dbReference type="InterPro" id="IPR050798">
    <property type="entry name" value="YhaM_exoribonuc/phosphodiest"/>
</dbReference>
<dbReference type="EMBL" id="VNHM01000022">
    <property type="protein sequence ID" value="TYO92790.1"/>
    <property type="molecule type" value="Genomic_DNA"/>
</dbReference>
<dbReference type="PANTHER" id="PTHR37294">
    <property type="entry name" value="3'-5' EXORIBONUCLEASE YHAM"/>
    <property type="match status" value="1"/>
</dbReference>
<dbReference type="InterPro" id="IPR006675">
    <property type="entry name" value="HDIG_dom"/>
</dbReference>
<feature type="domain" description="HD/PDEase" evidence="2">
    <location>
        <begin position="159"/>
        <end position="292"/>
    </location>
</feature>
<dbReference type="GO" id="GO:0003676">
    <property type="term" value="F:nucleic acid binding"/>
    <property type="evidence" value="ECO:0007669"/>
    <property type="project" value="InterPro"/>
</dbReference>
<evidence type="ECO:0000259" key="2">
    <source>
        <dbReference type="SMART" id="SM00471"/>
    </source>
</evidence>
<dbReference type="CDD" id="cd00077">
    <property type="entry name" value="HDc"/>
    <property type="match status" value="1"/>
</dbReference>
<gene>
    <name evidence="3" type="ORF">LX24_02797</name>
</gene>
<dbReference type="InterPro" id="IPR012340">
    <property type="entry name" value="NA-bd_OB-fold"/>
</dbReference>
<dbReference type="GO" id="GO:0031125">
    <property type="term" value="P:rRNA 3'-end processing"/>
    <property type="evidence" value="ECO:0007669"/>
    <property type="project" value="TreeGrafter"/>
</dbReference>
<dbReference type="NCBIfam" id="TIGR00277">
    <property type="entry name" value="HDIG"/>
    <property type="match status" value="1"/>
</dbReference>
<evidence type="ECO:0000313" key="4">
    <source>
        <dbReference type="Proteomes" id="UP000323166"/>
    </source>
</evidence>
<dbReference type="GO" id="GO:0016787">
    <property type="term" value="F:hydrolase activity"/>
    <property type="evidence" value="ECO:0007669"/>
    <property type="project" value="UniProtKB-KW"/>
</dbReference>
<dbReference type="InterPro" id="IPR006674">
    <property type="entry name" value="HD_domain"/>
</dbReference>
<dbReference type="Proteomes" id="UP000323166">
    <property type="component" value="Unassembled WGS sequence"/>
</dbReference>
<dbReference type="Pfam" id="PF01966">
    <property type="entry name" value="HD"/>
    <property type="match status" value="1"/>
</dbReference>
<organism evidence="3 4">
    <name type="scientific">Desulfallas thermosapovorans DSM 6562</name>
    <dbReference type="NCBI Taxonomy" id="1121431"/>
    <lineage>
        <taxon>Bacteria</taxon>
        <taxon>Bacillati</taxon>
        <taxon>Bacillota</taxon>
        <taxon>Clostridia</taxon>
        <taxon>Eubacteriales</taxon>
        <taxon>Desulfallaceae</taxon>
        <taxon>Desulfallas</taxon>
    </lineage>
</organism>
<proteinExistence type="predicted"/>
<protein>
    <submittedName>
        <fullName evidence="3">3'-5' exoribonuclease</fullName>
    </submittedName>
</protein>
<comment type="caution">
    <text evidence="3">The sequence shown here is derived from an EMBL/GenBank/DDBJ whole genome shotgun (WGS) entry which is preliminary data.</text>
</comment>
<dbReference type="SUPFAM" id="SSF109604">
    <property type="entry name" value="HD-domain/PDEase-like"/>
    <property type="match status" value="1"/>
</dbReference>
<dbReference type="Gene3D" id="2.40.50.140">
    <property type="entry name" value="Nucleic acid-binding proteins"/>
    <property type="match status" value="1"/>
</dbReference>
<name>A0A5S4ZMY0_9FIRM</name>
<evidence type="ECO:0000256" key="1">
    <source>
        <dbReference type="ARBA" id="ARBA00022801"/>
    </source>
</evidence>
<dbReference type="InterPro" id="IPR004365">
    <property type="entry name" value="NA-bd_OB_tRNA"/>
</dbReference>
<dbReference type="PANTHER" id="PTHR37294:SF1">
    <property type="entry name" value="3'-5' EXORIBONUCLEASE YHAM"/>
    <property type="match status" value="1"/>
</dbReference>
<dbReference type="SUPFAM" id="SSF50249">
    <property type="entry name" value="Nucleic acid-binding proteins"/>
    <property type="match status" value="1"/>
</dbReference>
<keyword evidence="1" id="KW-0378">Hydrolase</keyword>
<reference evidence="3 4" key="1">
    <citation type="submission" date="2019-07" db="EMBL/GenBank/DDBJ databases">
        <title>Genomic Encyclopedia of Type Strains, Phase I: the one thousand microbial genomes (KMG-I) project.</title>
        <authorList>
            <person name="Kyrpides N."/>
        </authorList>
    </citation>
    <scope>NUCLEOTIDE SEQUENCE [LARGE SCALE GENOMIC DNA]</scope>
    <source>
        <strain evidence="3 4">DSM 6562</strain>
    </source>
</reference>
<sequence>MKDTNINGLQPGDEVNGEFAVRSKKLLPYRDGTGCFLGLTLANKTGQVEGRVWEQADEVNKCCRAGDVVRVSGRVAEYKGTIQLNLTAVGKCPDDEVVPERFIPSTGVPAKKVWEDWLNIASSIGNPHLKQLLTLMANDHNLLQCLAASPAAKRNHHAKLGGLWEHSLGMVKAAEGTAAAYSQVNRDLLITGALLHDIGKIEEFRARADIEYTDAGRLLGHIILGVELVNRYIAKVPGFPKTLRLKLLHMIVSHHGQYEWQSPKRPKFLEAAILHQLDMMDAQVDMFTEAAAGRDDTEDNWAGWVRGLDRYVFCG</sequence>
<dbReference type="RefSeq" id="WP_243131759.1">
    <property type="nucleotide sequence ID" value="NZ_VNHM01000022.1"/>
</dbReference>
<dbReference type="Pfam" id="PF01336">
    <property type="entry name" value="tRNA_anti-codon"/>
    <property type="match status" value="1"/>
</dbReference>
<dbReference type="AlphaFoldDB" id="A0A5S4ZMY0"/>
<evidence type="ECO:0000313" key="3">
    <source>
        <dbReference type="EMBL" id="TYO92790.1"/>
    </source>
</evidence>
<keyword evidence="4" id="KW-1185">Reference proteome</keyword>
<dbReference type="InterPro" id="IPR003607">
    <property type="entry name" value="HD/PDEase_dom"/>
</dbReference>
<accession>A0A5S4ZMY0</accession>
<dbReference type="SMART" id="SM00471">
    <property type="entry name" value="HDc"/>
    <property type="match status" value="1"/>
</dbReference>
<dbReference type="Gene3D" id="1.10.3210.10">
    <property type="entry name" value="Hypothetical protein af1432"/>
    <property type="match status" value="1"/>
</dbReference>